<dbReference type="GO" id="GO:0009231">
    <property type="term" value="P:riboflavin biosynthetic process"/>
    <property type="evidence" value="ECO:0007669"/>
    <property type="project" value="InterPro"/>
</dbReference>
<evidence type="ECO:0000313" key="3">
    <source>
        <dbReference type="Proteomes" id="UP000460157"/>
    </source>
</evidence>
<reference evidence="2 3" key="1">
    <citation type="submission" date="2019-12" db="EMBL/GenBank/DDBJ databases">
        <title>Nesterenkonia muleiensis sp. nov., a novel actinobacterium isolated from sap of Populus euphratica.</title>
        <authorList>
            <person name="Wang R."/>
        </authorList>
    </citation>
    <scope>NUCLEOTIDE SEQUENCE [LARGE SCALE GENOMIC DNA]</scope>
    <source>
        <strain evidence="2 3">F10</strain>
    </source>
</reference>
<dbReference type="Gene3D" id="3.40.430.10">
    <property type="entry name" value="Dihydrofolate Reductase, subunit A"/>
    <property type="match status" value="1"/>
</dbReference>
<comment type="caution">
    <text evidence="2">The sequence shown here is derived from an EMBL/GenBank/DDBJ whole genome shotgun (WGS) entry which is preliminary data.</text>
</comment>
<dbReference type="GO" id="GO:0008703">
    <property type="term" value="F:5-amino-6-(5-phosphoribosylamino)uracil reductase activity"/>
    <property type="evidence" value="ECO:0007669"/>
    <property type="project" value="InterPro"/>
</dbReference>
<proteinExistence type="predicted"/>
<dbReference type="OrthoDB" id="7949219at2"/>
<accession>A0A7K1UGE5</accession>
<organism evidence="2 3">
    <name type="scientific">Nesterenkonia alkaliphila</name>
    <dbReference type="NCBI Taxonomy" id="1463631"/>
    <lineage>
        <taxon>Bacteria</taxon>
        <taxon>Bacillati</taxon>
        <taxon>Actinomycetota</taxon>
        <taxon>Actinomycetes</taxon>
        <taxon>Micrococcales</taxon>
        <taxon>Micrococcaceae</taxon>
        <taxon>Nesterenkonia</taxon>
    </lineage>
</organism>
<dbReference type="PANTHER" id="PTHR38011">
    <property type="entry name" value="DIHYDROFOLATE REDUCTASE FAMILY PROTEIN (AFU_ORTHOLOGUE AFUA_8G06820)"/>
    <property type="match status" value="1"/>
</dbReference>
<dbReference type="InterPro" id="IPR002734">
    <property type="entry name" value="RibDG_C"/>
</dbReference>
<dbReference type="InterPro" id="IPR024072">
    <property type="entry name" value="DHFR-like_dom_sf"/>
</dbReference>
<name>A0A7K1UGE5_9MICC</name>
<dbReference type="AlphaFoldDB" id="A0A7K1UGE5"/>
<evidence type="ECO:0000313" key="2">
    <source>
        <dbReference type="EMBL" id="MVT25509.1"/>
    </source>
</evidence>
<dbReference type="InterPro" id="IPR050765">
    <property type="entry name" value="Riboflavin_Biosynth_HTPR"/>
</dbReference>
<gene>
    <name evidence="2" type="ORF">GNZ21_03885</name>
</gene>
<protein>
    <recommendedName>
        <fullName evidence="1">Bacterial bifunctional deaminase-reductase C-terminal domain-containing protein</fullName>
    </recommendedName>
</protein>
<dbReference type="Proteomes" id="UP000460157">
    <property type="component" value="Unassembled WGS sequence"/>
</dbReference>
<dbReference type="Pfam" id="PF01872">
    <property type="entry name" value="RibD_C"/>
    <property type="match status" value="1"/>
</dbReference>
<dbReference type="SUPFAM" id="SSF53597">
    <property type="entry name" value="Dihydrofolate reductase-like"/>
    <property type="match status" value="1"/>
</dbReference>
<sequence length="206" mass="22405">MPAAEPTASSPQVFAFLFCSLDGFVEDPGKHLDWNTNQPQVFTWNSPEARHNPRVSAILLGRNTYDHFAEFWPRQAAFTDYPQIAQFMRDTPKTVVTSRPDSLPAWTGSRPVSGTDLKATVGALKASHDHDIAVFGSSRLAGQLLEQGLLDELRILVSPVVLGSGTGLFQGLSRRVHLTPESTTTFPSGNVLLTYTPQAPVGKSTS</sequence>
<evidence type="ECO:0000259" key="1">
    <source>
        <dbReference type="Pfam" id="PF01872"/>
    </source>
</evidence>
<keyword evidence="3" id="KW-1185">Reference proteome</keyword>
<dbReference type="PANTHER" id="PTHR38011:SF11">
    <property type="entry name" value="2,5-DIAMINO-6-RIBOSYLAMINO-4(3H)-PYRIMIDINONE 5'-PHOSPHATE REDUCTASE"/>
    <property type="match status" value="1"/>
</dbReference>
<dbReference type="EMBL" id="WRPM01000026">
    <property type="protein sequence ID" value="MVT25509.1"/>
    <property type="molecule type" value="Genomic_DNA"/>
</dbReference>
<dbReference type="RefSeq" id="WP_157321522.1">
    <property type="nucleotide sequence ID" value="NZ_BMFX01000029.1"/>
</dbReference>
<feature type="domain" description="Bacterial bifunctional deaminase-reductase C-terminal" evidence="1">
    <location>
        <begin position="11"/>
        <end position="192"/>
    </location>
</feature>